<accession>A0A1I6R327</accession>
<name>A0A1I6R327_9BACL</name>
<protein>
    <submittedName>
        <fullName evidence="4">Nicotinamidase-related amidase</fullName>
    </submittedName>
</protein>
<dbReference type="InterPro" id="IPR036380">
    <property type="entry name" value="Isochorismatase-like_sf"/>
</dbReference>
<keyword evidence="5" id="KW-1185">Reference proteome</keyword>
<dbReference type="OrthoDB" id="9796485at2"/>
<evidence type="ECO:0000313" key="4">
    <source>
        <dbReference type="EMBL" id="SFS59151.1"/>
    </source>
</evidence>
<comment type="similarity">
    <text evidence="1">Belongs to the isochorismatase family.</text>
</comment>
<proteinExistence type="inferred from homology"/>
<dbReference type="PANTHER" id="PTHR43540">
    <property type="entry name" value="PEROXYUREIDOACRYLATE/UREIDOACRYLATE AMIDOHYDROLASE-RELATED"/>
    <property type="match status" value="1"/>
</dbReference>
<dbReference type="Gene3D" id="3.40.50.850">
    <property type="entry name" value="Isochorismatase-like"/>
    <property type="match status" value="1"/>
</dbReference>
<evidence type="ECO:0000313" key="5">
    <source>
        <dbReference type="Proteomes" id="UP000198660"/>
    </source>
</evidence>
<evidence type="ECO:0000259" key="3">
    <source>
        <dbReference type="Pfam" id="PF00857"/>
    </source>
</evidence>
<organism evidence="4 5">
    <name type="scientific">Marininema halotolerans</name>
    <dbReference type="NCBI Taxonomy" id="1155944"/>
    <lineage>
        <taxon>Bacteria</taxon>
        <taxon>Bacillati</taxon>
        <taxon>Bacillota</taxon>
        <taxon>Bacilli</taxon>
        <taxon>Bacillales</taxon>
        <taxon>Thermoactinomycetaceae</taxon>
        <taxon>Marininema</taxon>
    </lineage>
</organism>
<dbReference type="InterPro" id="IPR050272">
    <property type="entry name" value="Isochorismatase-like_hydrls"/>
</dbReference>
<gene>
    <name evidence="4" type="ORF">SAMN05444972_10475</name>
</gene>
<dbReference type="CDD" id="cd00431">
    <property type="entry name" value="cysteine_hydrolases"/>
    <property type="match status" value="1"/>
</dbReference>
<feature type="domain" description="Isochorismatase-like" evidence="3">
    <location>
        <begin position="4"/>
        <end position="186"/>
    </location>
</feature>
<dbReference type="GO" id="GO:0016787">
    <property type="term" value="F:hydrolase activity"/>
    <property type="evidence" value="ECO:0007669"/>
    <property type="project" value="UniProtKB-KW"/>
</dbReference>
<dbReference type="AlphaFoldDB" id="A0A1I6R327"/>
<reference evidence="5" key="1">
    <citation type="submission" date="2016-10" db="EMBL/GenBank/DDBJ databases">
        <authorList>
            <person name="Varghese N."/>
            <person name="Submissions S."/>
        </authorList>
    </citation>
    <scope>NUCLEOTIDE SEQUENCE [LARGE SCALE GENOMIC DNA]</scope>
    <source>
        <strain evidence="5">DSM 45789</strain>
    </source>
</reference>
<dbReference type="Proteomes" id="UP000198660">
    <property type="component" value="Unassembled WGS sequence"/>
</dbReference>
<keyword evidence="2" id="KW-0378">Hydrolase</keyword>
<sequence>MKKALLVLDLINDIVHEDGSVSKDGFYDQVQQRQVIANTARAIDHCRQEDIPVIYVIFGYSDGYPEWSEQPKLFRNVKSRQQVLLGTWATQVHDDLQPLPNDVIITKHRIDPFFNTNLDIVLRSMNIDTLYLTGVSTDFVVLSTVLSGHDRGYGIRPLEDCIASSDSYSHECAMTVINKLSDVYSVEQFINHGI</sequence>
<dbReference type="PANTHER" id="PTHR43540:SF16">
    <property type="entry name" value="ISOCHORISMATASE-LIKE DOMAIN-CONTAINING PROTEIN"/>
    <property type="match status" value="1"/>
</dbReference>
<evidence type="ECO:0000256" key="1">
    <source>
        <dbReference type="ARBA" id="ARBA00006336"/>
    </source>
</evidence>
<dbReference type="Pfam" id="PF00857">
    <property type="entry name" value="Isochorismatase"/>
    <property type="match status" value="1"/>
</dbReference>
<evidence type="ECO:0000256" key="2">
    <source>
        <dbReference type="ARBA" id="ARBA00022801"/>
    </source>
</evidence>
<dbReference type="EMBL" id="FPAA01000004">
    <property type="protein sequence ID" value="SFS59151.1"/>
    <property type="molecule type" value="Genomic_DNA"/>
</dbReference>
<dbReference type="SUPFAM" id="SSF52499">
    <property type="entry name" value="Isochorismatase-like hydrolases"/>
    <property type="match status" value="1"/>
</dbReference>
<dbReference type="InterPro" id="IPR000868">
    <property type="entry name" value="Isochorismatase-like_dom"/>
</dbReference>
<dbReference type="RefSeq" id="WP_091835590.1">
    <property type="nucleotide sequence ID" value="NZ_FPAA01000004.1"/>
</dbReference>